<dbReference type="GeneID" id="33570914"/>
<protein>
    <submittedName>
        <fullName evidence="2">Uncharacterized protein</fullName>
    </submittedName>
</protein>
<comment type="caution">
    <text evidence="2">The sequence shown here is derived from an EMBL/GenBank/DDBJ whole genome shotgun (WGS) entry which is preliminary data.</text>
</comment>
<dbReference type="AlphaFoldDB" id="A0A1Y2GDA3"/>
<evidence type="ECO:0000313" key="2">
    <source>
        <dbReference type="EMBL" id="ORZ07709.1"/>
    </source>
</evidence>
<feature type="compositionally biased region" description="Basic and acidic residues" evidence="1">
    <location>
        <begin position="18"/>
        <end position="27"/>
    </location>
</feature>
<feature type="compositionally biased region" description="Acidic residues" evidence="1">
    <location>
        <begin position="50"/>
        <end position="93"/>
    </location>
</feature>
<dbReference type="RefSeq" id="XP_021878075.1">
    <property type="nucleotide sequence ID" value="XM_022029071.1"/>
</dbReference>
<sequence length="252" mass="28980">MAVEEEIIEGSNNLRQKYSAEHSKAECSKAVGQQTNSQRNDYLMKRKDDNQEDVDDLSEVETLDQSDVETDEEIFNIPDEPFDSEPNLQEEEGTSYRATNESVTHESATRPQKKKKKKKKKKKTESALFESRGKASFIYKSDINLLVLNGYATLQSLRLPYRTWKLLIKCRQCLQELEPSLQIRSIDTKKASWFTNVSLTGSIFSNVPLSHLLPLRSIYLRSDDKDRAWSVIGLLNQGVDICLVIPRRCDWN</sequence>
<keyword evidence="3" id="KW-1185">Reference proteome</keyword>
<feature type="compositionally biased region" description="Polar residues" evidence="1">
    <location>
        <begin position="31"/>
        <end position="40"/>
    </location>
</feature>
<dbReference type="InParanoid" id="A0A1Y2GDA3"/>
<evidence type="ECO:0000313" key="3">
    <source>
        <dbReference type="Proteomes" id="UP000193648"/>
    </source>
</evidence>
<accession>A0A1Y2GDA3</accession>
<dbReference type="EMBL" id="MCFF01000040">
    <property type="protein sequence ID" value="ORZ07709.1"/>
    <property type="molecule type" value="Genomic_DNA"/>
</dbReference>
<gene>
    <name evidence="2" type="ORF">BCR41DRAFT_399530</name>
</gene>
<reference evidence="2 3" key="1">
    <citation type="submission" date="2016-07" db="EMBL/GenBank/DDBJ databases">
        <title>Pervasive Adenine N6-methylation of Active Genes in Fungi.</title>
        <authorList>
            <consortium name="DOE Joint Genome Institute"/>
            <person name="Mondo S.J."/>
            <person name="Dannebaum R.O."/>
            <person name="Kuo R.C."/>
            <person name="Labutti K."/>
            <person name="Haridas S."/>
            <person name="Kuo A."/>
            <person name="Salamov A."/>
            <person name="Ahrendt S.R."/>
            <person name="Lipzen A."/>
            <person name="Sullivan W."/>
            <person name="Andreopoulos W.B."/>
            <person name="Clum A."/>
            <person name="Lindquist E."/>
            <person name="Daum C."/>
            <person name="Ramamoorthy G.K."/>
            <person name="Gryganskyi A."/>
            <person name="Culley D."/>
            <person name="Magnuson J.K."/>
            <person name="James T.Y."/>
            <person name="O'Malley M.A."/>
            <person name="Stajich J.E."/>
            <person name="Spatafora J.W."/>
            <person name="Visel A."/>
            <person name="Grigoriev I.V."/>
        </authorList>
    </citation>
    <scope>NUCLEOTIDE SEQUENCE [LARGE SCALE GENOMIC DNA]</scope>
    <source>
        <strain evidence="2 3">NRRL 3116</strain>
    </source>
</reference>
<organism evidence="2 3">
    <name type="scientific">Lobosporangium transversale</name>
    <dbReference type="NCBI Taxonomy" id="64571"/>
    <lineage>
        <taxon>Eukaryota</taxon>
        <taxon>Fungi</taxon>
        <taxon>Fungi incertae sedis</taxon>
        <taxon>Mucoromycota</taxon>
        <taxon>Mortierellomycotina</taxon>
        <taxon>Mortierellomycetes</taxon>
        <taxon>Mortierellales</taxon>
        <taxon>Mortierellaceae</taxon>
        <taxon>Lobosporangium</taxon>
    </lineage>
</organism>
<feature type="region of interest" description="Disordered" evidence="1">
    <location>
        <begin position="1"/>
        <end position="125"/>
    </location>
</feature>
<name>A0A1Y2GDA3_9FUNG</name>
<dbReference type="Proteomes" id="UP000193648">
    <property type="component" value="Unassembled WGS sequence"/>
</dbReference>
<feature type="compositionally biased region" description="Basic residues" evidence="1">
    <location>
        <begin position="111"/>
        <end position="123"/>
    </location>
</feature>
<evidence type="ECO:0000256" key="1">
    <source>
        <dbReference type="SAM" id="MobiDB-lite"/>
    </source>
</evidence>
<proteinExistence type="predicted"/>